<dbReference type="GeneID" id="97548994"/>
<dbReference type="SUPFAM" id="SSF116734">
    <property type="entry name" value="DNA methylase specificity domain"/>
    <property type="match status" value="2"/>
</dbReference>
<dbReference type="RefSeq" id="WP_109966960.1">
    <property type="nucleotide sequence ID" value="NZ_CP176093.1"/>
</dbReference>
<dbReference type="InterPro" id="IPR000055">
    <property type="entry name" value="Restrct_endonuc_typeI_TRD"/>
</dbReference>
<dbReference type="Proteomes" id="UP000245657">
    <property type="component" value="Unassembled WGS sequence"/>
</dbReference>
<proteinExistence type="inferred from homology"/>
<dbReference type="EMBL" id="QGMY01000002">
    <property type="protein sequence ID" value="PWR73679.1"/>
    <property type="molecule type" value="Genomic_DNA"/>
</dbReference>
<feature type="region of interest" description="Disordered" evidence="4">
    <location>
        <begin position="476"/>
        <end position="510"/>
    </location>
</feature>
<evidence type="ECO:0000256" key="4">
    <source>
        <dbReference type="SAM" id="MobiDB-lite"/>
    </source>
</evidence>
<evidence type="ECO:0000313" key="6">
    <source>
        <dbReference type="EMBL" id="PWR73679.1"/>
    </source>
</evidence>
<reference evidence="6 7" key="1">
    <citation type="submission" date="2018-05" db="EMBL/GenBank/DDBJ databases">
        <title>Draft genome of Methanospirillum lacunae Ki8-1.</title>
        <authorList>
            <person name="Dueholm M.S."/>
            <person name="Nielsen P.H."/>
            <person name="Bakmann L.F."/>
            <person name="Otzen D.E."/>
        </authorList>
    </citation>
    <scope>NUCLEOTIDE SEQUENCE [LARGE SCALE GENOMIC DNA]</scope>
    <source>
        <strain evidence="6 7">Ki8-1</strain>
    </source>
</reference>
<dbReference type="GO" id="GO:0003677">
    <property type="term" value="F:DNA binding"/>
    <property type="evidence" value="ECO:0007669"/>
    <property type="project" value="UniProtKB-KW"/>
</dbReference>
<dbReference type="GO" id="GO:0009307">
    <property type="term" value="P:DNA restriction-modification system"/>
    <property type="evidence" value="ECO:0007669"/>
    <property type="project" value="UniProtKB-KW"/>
</dbReference>
<keyword evidence="7" id="KW-1185">Reference proteome</keyword>
<evidence type="ECO:0000256" key="1">
    <source>
        <dbReference type="ARBA" id="ARBA00010923"/>
    </source>
</evidence>
<dbReference type="AlphaFoldDB" id="A0A2V2N1N6"/>
<evidence type="ECO:0000256" key="2">
    <source>
        <dbReference type="ARBA" id="ARBA00022747"/>
    </source>
</evidence>
<dbReference type="InterPro" id="IPR044946">
    <property type="entry name" value="Restrct_endonuc_typeI_TRD_sf"/>
</dbReference>
<accession>A0A2V2N1N6</accession>
<dbReference type="InterPro" id="IPR051212">
    <property type="entry name" value="Type-I_RE_S_subunit"/>
</dbReference>
<evidence type="ECO:0000313" key="7">
    <source>
        <dbReference type="Proteomes" id="UP000245657"/>
    </source>
</evidence>
<feature type="compositionally biased region" description="Basic residues" evidence="4">
    <location>
        <begin position="500"/>
        <end position="510"/>
    </location>
</feature>
<evidence type="ECO:0000259" key="5">
    <source>
        <dbReference type="Pfam" id="PF01420"/>
    </source>
</evidence>
<keyword evidence="2" id="KW-0680">Restriction system</keyword>
<gene>
    <name evidence="6" type="ORF">DK846_00460</name>
</gene>
<name>A0A2V2N1N6_9EURY</name>
<feature type="domain" description="Type I restriction modification DNA specificity" evidence="5">
    <location>
        <begin position="38"/>
        <end position="197"/>
    </location>
</feature>
<feature type="domain" description="Type I restriction modification DNA specificity" evidence="5">
    <location>
        <begin position="304"/>
        <end position="442"/>
    </location>
</feature>
<evidence type="ECO:0000256" key="3">
    <source>
        <dbReference type="ARBA" id="ARBA00023125"/>
    </source>
</evidence>
<comment type="caution">
    <text evidence="6">The sequence shown here is derived from an EMBL/GenBank/DDBJ whole genome shotgun (WGS) entry which is preliminary data.</text>
</comment>
<dbReference type="Gene3D" id="3.90.220.20">
    <property type="entry name" value="DNA methylase specificity domains"/>
    <property type="match status" value="2"/>
</dbReference>
<protein>
    <recommendedName>
        <fullName evidence="5">Type I restriction modification DNA specificity domain-containing protein</fullName>
    </recommendedName>
</protein>
<dbReference type="PANTHER" id="PTHR43140:SF1">
    <property type="entry name" value="TYPE I RESTRICTION ENZYME ECOKI SPECIFICITY SUBUNIT"/>
    <property type="match status" value="1"/>
</dbReference>
<comment type="similarity">
    <text evidence="1">Belongs to the type-I restriction system S methylase family.</text>
</comment>
<feature type="compositionally biased region" description="Basic and acidic residues" evidence="4">
    <location>
        <begin position="489"/>
        <end position="499"/>
    </location>
</feature>
<dbReference type="OrthoDB" id="84651at2157"/>
<dbReference type="CDD" id="cd17256">
    <property type="entry name" value="RMtype1_S_EcoJA65PI-TRD1-CR1_like"/>
    <property type="match status" value="1"/>
</dbReference>
<organism evidence="6 7">
    <name type="scientific">Methanospirillum lacunae</name>
    <dbReference type="NCBI Taxonomy" id="668570"/>
    <lineage>
        <taxon>Archaea</taxon>
        <taxon>Methanobacteriati</taxon>
        <taxon>Methanobacteriota</taxon>
        <taxon>Stenosarchaea group</taxon>
        <taxon>Methanomicrobia</taxon>
        <taxon>Methanomicrobiales</taxon>
        <taxon>Methanospirillaceae</taxon>
        <taxon>Methanospirillum</taxon>
    </lineage>
</organism>
<keyword evidence="3" id="KW-0238">DNA-binding</keyword>
<dbReference type="PANTHER" id="PTHR43140">
    <property type="entry name" value="TYPE-1 RESTRICTION ENZYME ECOKI SPECIFICITY PROTEIN"/>
    <property type="match status" value="1"/>
</dbReference>
<sequence>MTDKIKIDTIRGGNLLRELRADDVGIIEDSSRMNGELPKGWIVTTIGDILDISVEKTNPPFTNIYTYIGLEHIERNSGKIIDIGRPEEIKSTKTVFHSGDLLYGKLRPNLNKVWVADRNGICSTDILVFVKNSNISNKFFLYRLLSYDYVSYASHITSGVELPRIDQKKINQFSIFLPPLNEQHRIVAKIEELFTQLDAGIASLQAAQVKLNQYRKAVLKHAFEGKLTEAWREAYKDEIEPVSVLLERIREERRKDKKYKELPPVDAEGLPELPEGWVWTTIETLHPAQRTCAYGVLQPGDEVEGGIPLVRVGDIGEGGFYNTNLKKIDPKISEKYKRTILQGGEVLVSLVGAIGRTAVVPDCLKGANTARAVGVIPLSEHINSHYLEMWIRHPTNNAELESKAHEVARKTLNLEDVRVFKVALAPKKEQDKIVSEIRQKISIIDSIDKIVFQSILQSDLIRQSILKKAFEGRLVPQDPSDEPASVLLEKIRQEKITREPKKRGRKNKGT</sequence>
<dbReference type="Pfam" id="PF01420">
    <property type="entry name" value="Methylase_S"/>
    <property type="match status" value="2"/>
</dbReference>